<organism evidence="5 6">
    <name type="scientific">Remersonia thermophila</name>
    <dbReference type="NCBI Taxonomy" id="72144"/>
    <lineage>
        <taxon>Eukaryota</taxon>
        <taxon>Fungi</taxon>
        <taxon>Dikarya</taxon>
        <taxon>Ascomycota</taxon>
        <taxon>Pezizomycotina</taxon>
        <taxon>Sordariomycetes</taxon>
        <taxon>Sordariomycetidae</taxon>
        <taxon>Sordariales</taxon>
        <taxon>Sordariales incertae sedis</taxon>
        <taxon>Remersonia</taxon>
    </lineage>
</organism>
<dbReference type="Pfam" id="PF10165">
    <property type="entry name" value="Ric8"/>
    <property type="match status" value="1"/>
</dbReference>
<comment type="similarity">
    <text evidence="1">Belongs to the synembryn family.</text>
</comment>
<dbReference type="EMBL" id="JAZGUE010000001">
    <property type="protein sequence ID" value="KAL2270990.1"/>
    <property type="molecule type" value="Genomic_DNA"/>
</dbReference>
<keyword evidence="6" id="KW-1185">Reference proteome</keyword>
<accession>A0ABR4DLF4</accession>
<dbReference type="InterPro" id="IPR011989">
    <property type="entry name" value="ARM-like"/>
</dbReference>
<dbReference type="PANTHER" id="PTHR12425:SF5">
    <property type="entry name" value="SYNEMBRYN"/>
    <property type="match status" value="1"/>
</dbReference>
<sequence length="498" mass="54344">MAHNPSFALVGTLTGPAKRDAVKALFEKLNQDLKTNSLQSQERDAALEELKIYGRDPSFADPIFTKEGIETLTKFAFDSPSETTSRNALRVLCNALFLKAETRQIFVDLGCELKACTKLKSESPEDEFLASRLLLLTTYGTTVDLPKLIDNHDLAASIIQNLSRHAKRLAGGPNANATAADPMPAMALAETLKLVFNVTNFAKSHLASFDGALSHIAAILLDHPPAPASSPLDPPFNLLINPLLNLDLSRPSAQAALYPTTAPSRVTDRLIQLLDLAMKIYTDDQLDQNVSPLLCALSNLYKNAPSPNNNASDSEKSTDDNDVGASIRSQLLPTDEDRKLVLGKTETLPSRLLRNWTNALAPQFRNAVGNLYFDLSGGDAGKFVENVGYGYASGFLFDKGIAMPEEVVRKAGEGSSTAEGPSRPINPITGQFLDEEKFPELPNMTDEEKEREAERLFVLFERLRSTGVVNVENPVAQAYREGRIQELPDDASDSDDLD</sequence>
<proteinExistence type="inferred from homology"/>
<dbReference type="RefSeq" id="XP_070869714.1">
    <property type="nucleotide sequence ID" value="XM_071010007.1"/>
</dbReference>
<evidence type="ECO:0000256" key="4">
    <source>
        <dbReference type="SAM" id="MobiDB-lite"/>
    </source>
</evidence>
<dbReference type="Proteomes" id="UP001600064">
    <property type="component" value="Unassembled WGS sequence"/>
</dbReference>
<dbReference type="Gene3D" id="1.25.10.10">
    <property type="entry name" value="Leucine-rich Repeat Variant"/>
    <property type="match status" value="1"/>
</dbReference>
<dbReference type="GeneID" id="98124651"/>
<dbReference type="SUPFAM" id="SSF48371">
    <property type="entry name" value="ARM repeat"/>
    <property type="match status" value="1"/>
</dbReference>
<dbReference type="InterPro" id="IPR019318">
    <property type="entry name" value="Gua_nucleotide_exch_fac_Ric8"/>
</dbReference>
<keyword evidence="2" id="KW-0344">Guanine-nucleotide releasing factor</keyword>
<name>A0ABR4DLF4_9PEZI</name>
<keyword evidence="3" id="KW-0143">Chaperone</keyword>
<gene>
    <name evidence="5" type="ORF">VTJ83DRAFT_361</name>
</gene>
<dbReference type="PANTHER" id="PTHR12425">
    <property type="entry name" value="SYNEMBRYN"/>
    <property type="match status" value="1"/>
</dbReference>
<dbReference type="InterPro" id="IPR016024">
    <property type="entry name" value="ARM-type_fold"/>
</dbReference>
<evidence type="ECO:0000256" key="1">
    <source>
        <dbReference type="ARBA" id="ARBA00009049"/>
    </source>
</evidence>
<evidence type="ECO:0000256" key="2">
    <source>
        <dbReference type="ARBA" id="ARBA00022658"/>
    </source>
</evidence>
<evidence type="ECO:0000313" key="5">
    <source>
        <dbReference type="EMBL" id="KAL2270990.1"/>
    </source>
</evidence>
<comment type="caution">
    <text evidence="5">The sequence shown here is derived from an EMBL/GenBank/DDBJ whole genome shotgun (WGS) entry which is preliminary data.</text>
</comment>
<evidence type="ECO:0000256" key="3">
    <source>
        <dbReference type="ARBA" id="ARBA00023186"/>
    </source>
</evidence>
<evidence type="ECO:0000313" key="6">
    <source>
        <dbReference type="Proteomes" id="UP001600064"/>
    </source>
</evidence>
<reference evidence="5 6" key="1">
    <citation type="journal article" date="2024" name="Commun. Biol.">
        <title>Comparative genomic analysis of thermophilic fungi reveals convergent evolutionary adaptations and gene losses.</title>
        <authorList>
            <person name="Steindorff A.S."/>
            <person name="Aguilar-Pontes M.V."/>
            <person name="Robinson A.J."/>
            <person name="Andreopoulos B."/>
            <person name="LaButti K."/>
            <person name="Kuo A."/>
            <person name="Mondo S."/>
            <person name="Riley R."/>
            <person name="Otillar R."/>
            <person name="Haridas S."/>
            <person name="Lipzen A."/>
            <person name="Grimwood J."/>
            <person name="Schmutz J."/>
            <person name="Clum A."/>
            <person name="Reid I.D."/>
            <person name="Moisan M.C."/>
            <person name="Butler G."/>
            <person name="Nguyen T.T.M."/>
            <person name="Dewar K."/>
            <person name="Conant G."/>
            <person name="Drula E."/>
            <person name="Henrissat B."/>
            <person name="Hansel C."/>
            <person name="Singer S."/>
            <person name="Hutchinson M.I."/>
            <person name="de Vries R.P."/>
            <person name="Natvig D.O."/>
            <person name="Powell A.J."/>
            <person name="Tsang A."/>
            <person name="Grigoriev I.V."/>
        </authorList>
    </citation>
    <scope>NUCLEOTIDE SEQUENCE [LARGE SCALE GENOMIC DNA]</scope>
    <source>
        <strain evidence="5 6">ATCC 22073</strain>
    </source>
</reference>
<feature type="region of interest" description="Disordered" evidence="4">
    <location>
        <begin position="305"/>
        <end position="328"/>
    </location>
</feature>
<protein>
    <submittedName>
        <fullName evidence="5">Uncharacterized protein</fullName>
    </submittedName>
</protein>